<keyword evidence="2" id="KW-1185">Reference proteome</keyword>
<name>A0AAD5F3B1_PRUDU</name>
<dbReference type="Proteomes" id="UP001054821">
    <property type="component" value="Chromosome 1"/>
</dbReference>
<sequence length="156" mass="17463">MVTGILNSSICLLLIRRRRNRIEQLKGEDGAWIEDAGATRALAVRYFTHLFSQAQTVQNDIILPNLFPNIAPMDIGSLNINIELVDVKESLFNIGSIKAPGVDGFLASFFQNQWHVYANDIFAMVCRVFEECKVPEGLNDTLITLVPKVERPISMA</sequence>
<evidence type="ECO:0000313" key="2">
    <source>
        <dbReference type="Proteomes" id="UP001054821"/>
    </source>
</evidence>
<comment type="caution">
    <text evidence="1">The sequence shown here is derived from an EMBL/GenBank/DDBJ whole genome shotgun (WGS) entry which is preliminary data.</text>
</comment>
<accession>A0AAD5F3B1</accession>
<reference evidence="1 2" key="1">
    <citation type="journal article" date="2022" name="G3 (Bethesda)">
        <title>Whole-genome sequence and methylome profiling of the almond [Prunus dulcis (Mill.) D.A. Webb] cultivar 'Nonpareil'.</title>
        <authorList>
            <person name="D'Amico-Willman K.M."/>
            <person name="Ouma W.Z."/>
            <person name="Meulia T."/>
            <person name="Sideli G.M."/>
            <person name="Gradziel T.M."/>
            <person name="Fresnedo-Ramirez J."/>
        </authorList>
    </citation>
    <scope>NUCLEOTIDE SEQUENCE [LARGE SCALE GENOMIC DNA]</scope>
    <source>
        <strain evidence="1">Clone GOH B32 T37-40</strain>
    </source>
</reference>
<proteinExistence type="predicted"/>
<gene>
    <name evidence="1" type="ORF">L3X38_004496</name>
</gene>
<dbReference type="AlphaFoldDB" id="A0AAD5F3B1"/>
<protein>
    <submittedName>
        <fullName evidence="1">Uncharacterized protein</fullName>
    </submittedName>
</protein>
<evidence type="ECO:0000313" key="1">
    <source>
        <dbReference type="EMBL" id="KAI5351605.1"/>
    </source>
</evidence>
<organism evidence="1 2">
    <name type="scientific">Prunus dulcis</name>
    <name type="common">Almond</name>
    <name type="synonym">Amygdalus dulcis</name>
    <dbReference type="NCBI Taxonomy" id="3755"/>
    <lineage>
        <taxon>Eukaryota</taxon>
        <taxon>Viridiplantae</taxon>
        <taxon>Streptophyta</taxon>
        <taxon>Embryophyta</taxon>
        <taxon>Tracheophyta</taxon>
        <taxon>Spermatophyta</taxon>
        <taxon>Magnoliopsida</taxon>
        <taxon>eudicotyledons</taxon>
        <taxon>Gunneridae</taxon>
        <taxon>Pentapetalae</taxon>
        <taxon>rosids</taxon>
        <taxon>fabids</taxon>
        <taxon>Rosales</taxon>
        <taxon>Rosaceae</taxon>
        <taxon>Amygdaloideae</taxon>
        <taxon>Amygdaleae</taxon>
        <taxon>Prunus</taxon>
    </lineage>
</organism>
<dbReference type="EMBL" id="JAJFAZ020000001">
    <property type="protein sequence ID" value="KAI5351605.1"/>
    <property type="molecule type" value="Genomic_DNA"/>
</dbReference>